<dbReference type="InterPro" id="IPR002938">
    <property type="entry name" value="FAD-bd"/>
</dbReference>
<organism evidence="2 3">
    <name type="scientific">Thalassoglobus polymorphus</name>
    <dbReference type="NCBI Taxonomy" id="2527994"/>
    <lineage>
        <taxon>Bacteria</taxon>
        <taxon>Pseudomonadati</taxon>
        <taxon>Planctomycetota</taxon>
        <taxon>Planctomycetia</taxon>
        <taxon>Planctomycetales</taxon>
        <taxon>Planctomycetaceae</taxon>
        <taxon>Thalassoglobus</taxon>
    </lineage>
</organism>
<dbReference type="PANTHER" id="PTHR42685">
    <property type="entry name" value="GERANYLGERANYL DIPHOSPHATE REDUCTASE"/>
    <property type="match status" value="1"/>
</dbReference>
<dbReference type="Gene3D" id="3.50.50.60">
    <property type="entry name" value="FAD/NAD(P)-binding domain"/>
    <property type="match status" value="1"/>
</dbReference>
<dbReference type="InterPro" id="IPR036188">
    <property type="entry name" value="FAD/NAD-bd_sf"/>
</dbReference>
<accession>A0A517QKS8</accession>
<dbReference type="Proteomes" id="UP000315724">
    <property type="component" value="Chromosome"/>
</dbReference>
<evidence type="ECO:0000313" key="3">
    <source>
        <dbReference type="Proteomes" id="UP000315724"/>
    </source>
</evidence>
<name>A0A517QKS8_9PLAN</name>
<gene>
    <name evidence="2" type="ORF">Mal48_14880</name>
</gene>
<dbReference type="EMBL" id="CP036267">
    <property type="protein sequence ID" value="QDT32245.1"/>
    <property type="molecule type" value="Genomic_DNA"/>
</dbReference>
<sequence>MKESQPLTSLTTTLWDAIVIGAGPAGATSAFLLAKSGQKVLLIDKKRFPREKVCGCCLSGRAVQTLSELGLAEVLAGAVNCESFVLGANQRQLRLKTSNGLTISRSVLDERLAKRAIEAGATFLQEASATILEHPGNIREVAISQDNQRQTVQGKIVLACGGLAHRILPDARAEKIAQHNKIGFSTILPSSKLYESQTIYMATGPAGYVGLVVLEDGRLNLAAALRSDTIRKNKNLAAIISDLIRSAGFPVPSGIDSTEWTGTPLLSRRRSHVAGERLFILGDAAGYVEPFTGEGMAWAFSSAQAGLPVFLSAIEHWDDKLIEQWEQTYRQAVSQRQWSIGFLKRVMRFPKLISTALVVLRCVPFLATPIIKSIHGEPSEKSYSS</sequence>
<dbReference type="InterPro" id="IPR050407">
    <property type="entry name" value="Geranylgeranyl_reductase"/>
</dbReference>
<dbReference type="Pfam" id="PF01494">
    <property type="entry name" value="FAD_binding_3"/>
    <property type="match status" value="1"/>
</dbReference>
<dbReference type="KEGG" id="tpol:Mal48_14880"/>
<dbReference type="EC" id="1.-.-.-" evidence="2"/>
<feature type="domain" description="FAD-binding" evidence="1">
    <location>
        <begin position="16"/>
        <end position="305"/>
    </location>
</feature>
<dbReference type="GO" id="GO:0016491">
    <property type="term" value="F:oxidoreductase activity"/>
    <property type="evidence" value="ECO:0007669"/>
    <property type="project" value="UniProtKB-KW"/>
</dbReference>
<keyword evidence="3" id="KW-1185">Reference proteome</keyword>
<dbReference type="GO" id="GO:0071949">
    <property type="term" value="F:FAD binding"/>
    <property type="evidence" value="ECO:0007669"/>
    <property type="project" value="InterPro"/>
</dbReference>
<dbReference type="PANTHER" id="PTHR42685:SF22">
    <property type="entry name" value="CONDITIONED MEDIUM FACTOR RECEPTOR 1"/>
    <property type="match status" value="1"/>
</dbReference>
<dbReference type="AlphaFoldDB" id="A0A517QKS8"/>
<dbReference type="PRINTS" id="PR00420">
    <property type="entry name" value="RNGMNOXGNASE"/>
</dbReference>
<proteinExistence type="predicted"/>
<reference evidence="2 3" key="1">
    <citation type="submission" date="2019-02" db="EMBL/GenBank/DDBJ databases">
        <title>Deep-cultivation of Planctomycetes and their phenomic and genomic characterization uncovers novel biology.</title>
        <authorList>
            <person name="Wiegand S."/>
            <person name="Jogler M."/>
            <person name="Boedeker C."/>
            <person name="Pinto D."/>
            <person name="Vollmers J."/>
            <person name="Rivas-Marin E."/>
            <person name="Kohn T."/>
            <person name="Peeters S.H."/>
            <person name="Heuer A."/>
            <person name="Rast P."/>
            <person name="Oberbeckmann S."/>
            <person name="Bunk B."/>
            <person name="Jeske O."/>
            <person name="Meyerdierks A."/>
            <person name="Storesund J.E."/>
            <person name="Kallscheuer N."/>
            <person name="Luecker S."/>
            <person name="Lage O.M."/>
            <person name="Pohl T."/>
            <person name="Merkel B.J."/>
            <person name="Hornburger P."/>
            <person name="Mueller R.-W."/>
            <person name="Bruemmer F."/>
            <person name="Labrenz M."/>
            <person name="Spormann A.M."/>
            <person name="Op den Camp H."/>
            <person name="Overmann J."/>
            <person name="Amann R."/>
            <person name="Jetten M.S.M."/>
            <person name="Mascher T."/>
            <person name="Medema M.H."/>
            <person name="Devos D.P."/>
            <person name="Kaster A.-K."/>
            <person name="Ovreas L."/>
            <person name="Rohde M."/>
            <person name="Galperin M.Y."/>
            <person name="Jogler C."/>
        </authorList>
    </citation>
    <scope>NUCLEOTIDE SEQUENCE [LARGE SCALE GENOMIC DNA]</scope>
    <source>
        <strain evidence="2 3">Mal48</strain>
    </source>
</reference>
<evidence type="ECO:0000259" key="1">
    <source>
        <dbReference type="Pfam" id="PF01494"/>
    </source>
</evidence>
<dbReference type="SUPFAM" id="SSF51905">
    <property type="entry name" value="FAD/NAD(P)-binding domain"/>
    <property type="match status" value="1"/>
</dbReference>
<keyword evidence="2" id="KW-0560">Oxidoreductase</keyword>
<dbReference type="RefSeq" id="WP_197442130.1">
    <property type="nucleotide sequence ID" value="NZ_CP036267.1"/>
</dbReference>
<protein>
    <submittedName>
        <fullName evidence="2">Oxidoreductase</fullName>
        <ecNumber evidence="2">1.-.-.-</ecNumber>
    </submittedName>
</protein>
<evidence type="ECO:0000313" key="2">
    <source>
        <dbReference type="EMBL" id="QDT32245.1"/>
    </source>
</evidence>